<accession>A0ABP1NWA6</accession>
<feature type="region of interest" description="Disordered" evidence="2">
    <location>
        <begin position="544"/>
        <end position="614"/>
    </location>
</feature>
<comment type="similarity">
    <text evidence="1">Belongs to the timeless family.</text>
</comment>
<dbReference type="EMBL" id="CAXAJV020001293">
    <property type="protein sequence ID" value="CAL7943923.1"/>
    <property type="molecule type" value="Genomic_DNA"/>
</dbReference>
<organism evidence="4 5">
    <name type="scientific">Xylocopa violacea</name>
    <name type="common">Violet carpenter bee</name>
    <name type="synonym">Apis violacea</name>
    <dbReference type="NCBI Taxonomy" id="135666"/>
    <lineage>
        <taxon>Eukaryota</taxon>
        <taxon>Metazoa</taxon>
        <taxon>Ecdysozoa</taxon>
        <taxon>Arthropoda</taxon>
        <taxon>Hexapoda</taxon>
        <taxon>Insecta</taxon>
        <taxon>Pterygota</taxon>
        <taxon>Neoptera</taxon>
        <taxon>Endopterygota</taxon>
        <taxon>Hymenoptera</taxon>
        <taxon>Apocrita</taxon>
        <taxon>Aculeata</taxon>
        <taxon>Apoidea</taxon>
        <taxon>Anthophila</taxon>
        <taxon>Apidae</taxon>
        <taxon>Xylocopa</taxon>
        <taxon>Xylocopa</taxon>
    </lineage>
</organism>
<sequence length="614" mass="70805">MLHRIAWDCKMPGMMFQASMFRVFQRILESKYQGHKDLRKFAVFVIRRFIEVAQKNRKAYMELLFWKTSRDATEVVEGYNAETDNKKVSRSLWTETQEDELRTLFMEHQTNNYPQDVIDWILEHINQERTRRGIIKKLKELCLIVNSKAVRSEVQKRLPKEWSEEEVSQLTELWEQLKDDDDPVDLIFNGLTIKRPKTKIKEKLLELGLAADRKELRKKRSRKSNHGKSSWETQSVSNSDGDESDDEEAGKSPSNKNTASNKPTNKGAKKNAKKQPTMVYTDAQLSGLLKDVIEKNMSEALEWIKESLQDALDDWDEESSEGIPLVPLTDYSSAAMDSPSFQKLIRAMGFAPPVDEQESYWRIPANMLSSMIQKRCNLIEAALAGNFIVEEPKAISVKEESDNDKNQDSDDDVDVLENIKKYFSSKAEPVPSTSRDFNSEVTSTPRPLKSSTVLSKSIDRDDTEVEEPKAKRTQSVENASTEKTRGRINLLVESSDSEMEVETEADDVQGEQNIVAMRTENYEIYGIISFIRFVNWTFVKDEGKRYRSDSSDKENETVKKRRLLDSDEEKEPLTSQDTKQKRGRTIISDDEEEPAQKQRNQQRSSRVIISDDED</sequence>
<dbReference type="PANTHER" id="PTHR22940:SF4">
    <property type="entry name" value="PROTEIN TIMELESS HOMOLOG"/>
    <property type="match status" value="1"/>
</dbReference>
<name>A0ABP1NWA6_XYLVO</name>
<feature type="compositionally biased region" description="Basic residues" evidence="2">
    <location>
        <begin position="216"/>
        <end position="226"/>
    </location>
</feature>
<feature type="compositionally biased region" description="Basic and acidic residues" evidence="2">
    <location>
        <begin position="544"/>
        <end position="558"/>
    </location>
</feature>
<evidence type="ECO:0000259" key="3">
    <source>
        <dbReference type="Pfam" id="PF05029"/>
    </source>
</evidence>
<feature type="region of interest" description="Disordered" evidence="2">
    <location>
        <begin position="216"/>
        <end position="277"/>
    </location>
</feature>
<evidence type="ECO:0000313" key="5">
    <source>
        <dbReference type="Proteomes" id="UP001642520"/>
    </source>
</evidence>
<gene>
    <name evidence="4" type="ORF">XYLVIOL_LOCUS6376</name>
</gene>
<evidence type="ECO:0000256" key="2">
    <source>
        <dbReference type="SAM" id="MobiDB-lite"/>
    </source>
</evidence>
<dbReference type="PANTHER" id="PTHR22940">
    <property type="entry name" value="TIMEOUT/TIMELESS-2"/>
    <property type="match status" value="1"/>
</dbReference>
<dbReference type="Proteomes" id="UP001642520">
    <property type="component" value="Unassembled WGS sequence"/>
</dbReference>
<keyword evidence="5" id="KW-1185">Reference proteome</keyword>
<feature type="compositionally biased region" description="Polar residues" evidence="2">
    <location>
        <begin position="252"/>
        <end position="264"/>
    </location>
</feature>
<protein>
    <recommendedName>
        <fullName evidence="3">Timeless C-terminal domain-containing protein</fullName>
    </recommendedName>
</protein>
<feature type="compositionally biased region" description="Polar residues" evidence="2">
    <location>
        <begin position="597"/>
        <end position="607"/>
    </location>
</feature>
<evidence type="ECO:0000313" key="4">
    <source>
        <dbReference type="EMBL" id="CAL7943923.1"/>
    </source>
</evidence>
<feature type="compositionally biased region" description="Polar residues" evidence="2">
    <location>
        <begin position="431"/>
        <end position="455"/>
    </location>
</feature>
<dbReference type="Pfam" id="PF05029">
    <property type="entry name" value="TIMELESS_C"/>
    <property type="match status" value="1"/>
</dbReference>
<evidence type="ECO:0000256" key="1">
    <source>
        <dbReference type="ARBA" id="ARBA00008174"/>
    </source>
</evidence>
<dbReference type="InterPro" id="IPR044998">
    <property type="entry name" value="Timeless"/>
</dbReference>
<feature type="region of interest" description="Disordered" evidence="2">
    <location>
        <begin position="427"/>
        <end position="486"/>
    </location>
</feature>
<reference evidence="4 5" key="1">
    <citation type="submission" date="2024-08" db="EMBL/GenBank/DDBJ databases">
        <authorList>
            <person name="Will J Nash"/>
            <person name="Angela Man"/>
            <person name="Seanna McTaggart"/>
            <person name="Kendall Baker"/>
            <person name="Tom Barker"/>
            <person name="Leah Catchpole"/>
            <person name="Alex Durrant"/>
            <person name="Karim Gharbi"/>
            <person name="Naomi Irish"/>
            <person name="Gemy Kaithakottil"/>
            <person name="Debby Ku"/>
            <person name="Aaliyah Providence"/>
            <person name="Felix Shaw"/>
            <person name="David Swarbreck"/>
            <person name="Chris Watkins"/>
            <person name="Ann M. McCartney"/>
            <person name="Giulio Formenti"/>
            <person name="Alice Mouton"/>
            <person name="Noel Vella"/>
            <person name="Bjorn M von Reumont"/>
            <person name="Adriana Vella"/>
            <person name="Wilfried Haerty"/>
        </authorList>
    </citation>
    <scope>NUCLEOTIDE SEQUENCE [LARGE SCALE GENOMIC DNA]</scope>
</reference>
<dbReference type="InterPro" id="IPR007725">
    <property type="entry name" value="TIMELESS_C"/>
</dbReference>
<feature type="domain" description="Timeless C-terminal" evidence="3">
    <location>
        <begin position="288"/>
        <end position="371"/>
    </location>
</feature>
<dbReference type="Pfam" id="PF26019">
    <property type="entry name" value="HTH_TIMELESS"/>
    <property type="match status" value="1"/>
</dbReference>
<comment type="caution">
    <text evidence="4">The sequence shown here is derived from an EMBL/GenBank/DDBJ whole genome shotgun (WGS) entry which is preliminary data.</text>
</comment>
<proteinExistence type="inferred from homology"/>